<dbReference type="Proteomes" id="UP000620124">
    <property type="component" value="Unassembled WGS sequence"/>
</dbReference>
<sequence length="107" mass="11760">MSVFFLKDPNCNLCCSAILSSPLKHACNTYVHFPNAPVLCLRSLRNLPAYLRQIQPHARLSVGIAVQQIPEILSVPPSSVMYSSPASETVSYELTALTARLGWRCGK</sequence>
<dbReference type="AlphaFoldDB" id="A0A8H6YW74"/>
<comment type="caution">
    <text evidence="1">The sequence shown here is derived from an EMBL/GenBank/DDBJ whole genome shotgun (WGS) entry which is preliminary data.</text>
</comment>
<evidence type="ECO:0000313" key="2">
    <source>
        <dbReference type="Proteomes" id="UP000620124"/>
    </source>
</evidence>
<reference evidence="1" key="1">
    <citation type="submission" date="2020-05" db="EMBL/GenBank/DDBJ databases">
        <title>Mycena genomes resolve the evolution of fungal bioluminescence.</title>
        <authorList>
            <person name="Tsai I.J."/>
        </authorList>
    </citation>
    <scope>NUCLEOTIDE SEQUENCE</scope>
    <source>
        <strain evidence="1">CCC161011</strain>
    </source>
</reference>
<dbReference type="EMBL" id="JACAZI010000003">
    <property type="protein sequence ID" value="KAF7365941.1"/>
    <property type="molecule type" value="Genomic_DNA"/>
</dbReference>
<accession>A0A8H6YW74</accession>
<proteinExistence type="predicted"/>
<gene>
    <name evidence="1" type="ORF">MVEN_00469400</name>
</gene>
<organism evidence="1 2">
    <name type="scientific">Mycena venus</name>
    <dbReference type="NCBI Taxonomy" id="2733690"/>
    <lineage>
        <taxon>Eukaryota</taxon>
        <taxon>Fungi</taxon>
        <taxon>Dikarya</taxon>
        <taxon>Basidiomycota</taxon>
        <taxon>Agaricomycotina</taxon>
        <taxon>Agaricomycetes</taxon>
        <taxon>Agaricomycetidae</taxon>
        <taxon>Agaricales</taxon>
        <taxon>Marasmiineae</taxon>
        <taxon>Mycenaceae</taxon>
        <taxon>Mycena</taxon>
    </lineage>
</organism>
<protein>
    <submittedName>
        <fullName evidence="1">Uncharacterized protein</fullName>
    </submittedName>
</protein>
<name>A0A8H6YW74_9AGAR</name>
<keyword evidence="2" id="KW-1185">Reference proteome</keyword>
<evidence type="ECO:0000313" key="1">
    <source>
        <dbReference type="EMBL" id="KAF7365941.1"/>
    </source>
</evidence>